<evidence type="ECO:0000256" key="11">
    <source>
        <dbReference type="PROSITE-ProRule" id="PRU00284"/>
    </source>
</evidence>
<dbReference type="PANTHER" id="PTHR43531:SF14">
    <property type="entry name" value="METHYL-ACCEPTING CHEMOTAXIS PROTEIN I-RELATED"/>
    <property type="match status" value="1"/>
</dbReference>
<evidence type="ECO:0000256" key="12">
    <source>
        <dbReference type="SAM" id="Phobius"/>
    </source>
</evidence>
<dbReference type="Gene3D" id="1.20.120.30">
    <property type="entry name" value="Aspartate receptor, ligand-binding domain"/>
    <property type="match status" value="1"/>
</dbReference>
<sequence length="560" mass="60391">MFKRIKVITALVTVLALFTLLELATGTMFYRTVAVDRQNFSFNQRLNMQQRDMGKSWVALVQARVTLARAGTRYALNPSQAANDSGVQTLLTQAADKLDEADQALARFNLALMDETRAAPTVQAINANYRIYHQALTELIAMLKSNRFQAYLDQPTQRYQDQFEKSYNDWLTVNNALISQGVVNNQIAWQHTQIILLTVALATLLIIVLAWSGMYRILLRPLTLAIDHIRHIANGDLTQSITVEGKNEMSQLTASLRDMQQALIRTVSTVRDGSNAINSGAIEISAGSNDLATRTEQQASSLEETAASMEQLTSTVRQNADNARQASKLALSASETAQRGGKVVDGVVQTMNEIAGSSKKIADITSVIDGIAFQTNILALNAAVEAARAGEQGRGFAVVAGEVRNLAQRSASAAREIKALIEESVSRVDAGAVLVGSAGETMSEIVSSVTRVTDIMGEIASASDEQSRGIDQVNIAVNEMDRVTQQNVALVQASATSANALEQLASELSHAVALFRISKENLSAAVNNATGGQLLRLTQPDGAQKVAPGAARTNDNWETF</sequence>
<dbReference type="PANTHER" id="PTHR43531">
    <property type="entry name" value="PROTEIN ICFG"/>
    <property type="match status" value="1"/>
</dbReference>
<dbReference type="PRINTS" id="PR00260">
    <property type="entry name" value="CHEMTRNSDUCR"/>
</dbReference>
<keyword evidence="9 11" id="KW-0807">Transducer</keyword>
<dbReference type="GO" id="GO:0006935">
    <property type="term" value="P:chemotaxis"/>
    <property type="evidence" value="ECO:0007669"/>
    <property type="project" value="UniProtKB-KW"/>
</dbReference>
<gene>
    <name evidence="15" type="ORF">SAMN05216516_101385</name>
</gene>
<accession>A0A1I4UVD8</accession>
<dbReference type="GO" id="GO:0007165">
    <property type="term" value="P:signal transduction"/>
    <property type="evidence" value="ECO:0007669"/>
    <property type="project" value="UniProtKB-KW"/>
</dbReference>
<evidence type="ECO:0000256" key="7">
    <source>
        <dbReference type="ARBA" id="ARBA00022989"/>
    </source>
</evidence>
<feature type="domain" description="Methyl-accepting transducer" evidence="13">
    <location>
        <begin position="273"/>
        <end position="502"/>
    </location>
</feature>
<dbReference type="Pfam" id="PF02203">
    <property type="entry name" value="TarH"/>
    <property type="match status" value="1"/>
</dbReference>
<comment type="similarity">
    <text evidence="10">Belongs to the methyl-accepting chemotaxis (MCP) protein family.</text>
</comment>
<keyword evidence="4" id="KW-0145">Chemotaxis</keyword>
<dbReference type="GO" id="GO:0004888">
    <property type="term" value="F:transmembrane signaling receptor activity"/>
    <property type="evidence" value="ECO:0007669"/>
    <property type="project" value="InterPro"/>
</dbReference>
<dbReference type="OrthoDB" id="9765776at2"/>
<evidence type="ECO:0000256" key="2">
    <source>
        <dbReference type="ARBA" id="ARBA00022475"/>
    </source>
</evidence>
<dbReference type="SUPFAM" id="SSF58104">
    <property type="entry name" value="Methyl-accepting chemotaxis protein (MCP) signaling domain"/>
    <property type="match status" value="1"/>
</dbReference>
<dbReference type="Proteomes" id="UP000242222">
    <property type="component" value="Unassembled WGS sequence"/>
</dbReference>
<proteinExistence type="inferred from homology"/>
<evidence type="ECO:0000256" key="1">
    <source>
        <dbReference type="ARBA" id="ARBA00004429"/>
    </source>
</evidence>
<dbReference type="SMART" id="SM00283">
    <property type="entry name" value="MA"/>
    <property type="match status" value="1"/>
</dbReference>
<protein>
    <submittedName>
        <fullName evidence="15">Methyl-accepting chemotaxis sensory transducer with TarH sensor</fullName>
    </submittedName>
</protein>
<feature type="domain" description="HAMP" evidence="14">
    <location>
        <begin position="216"/>
        <end position="268"/>
    </location>
</feature>
<feature type="transmembrane region" description="Helical" evidence="12">
    <location>
        <begin position="194"/>
        <end position="214"/>
    </location>
</feature>
<evidence type="ECO:0000313" key="16">
    <source>
        <dbReference type="Proteomes" id="UP000242222"/>
    </source>
</evidence>
<evidence type="ECO:0000256" key="4">
    <source>
        <dbReference type="ARBA" id="ARBA00022500"/>
    </source>
</evidence>
<dbReference type="InterPro" id="IPR004089">
    <property type="entry name" value="MCPsignal_dom"/>
</dbReference>
<keyword evidence="6 12" id="KW-0812">Transmembrane</keyword>
<keyword evidence="2" id="KW-1003">Cell membrane</keyword>
<dbReference type="InterPro" id="IPR051310">
    <property type="entry name" value="MCP_chemotaxis"/>
</dbReference>
<dbReference type="Pfam" id="PF00672">
    <property type="entry name" value="HAMP"/>
    <property type="match status" value="1"/>
</dbReference>
<dbReference type="SMART" id="SM00304">
    <property type="entry name" value="HAMP"/>
    <property type="match status" value="1"/>
</dbReference>
<evidence type="ECO:0000256" key="9">
    <source>
        <dbReference type="ARBA" id="ARBA00023224"/>
    </source>
</evidence>
<dbReference type="RefSeq" id="WP_092874358.1">
    <property type="nucleotide sequence ID" value="NZ_FOVC01000001.1"/>
</dbReference>
<dbReference type="PROSITE" id="PS50885">
    <property type="entry name" value="HAMP"/>
    <property type="match status" value="1"/>
</dbReference>
<dbReference type="SMART" id="SM00319">
    <property type="entry name" value="TarH"/>
    <property type="match status" value="1"/>
</dbReference>
<evidence type="ECO:0000256" key="5">
    <source>
        <dbReference type="ARBA" id="ARBA00022519"/>
    </source>
</evidence>
<comment type="subcellular location">
    <subcellularLocation>
        <location evidence="1">Cell inner membrane</location>
        <topology evidence="1">Multi-pass membrane protein</topology>
    </subcellularLocation>
</comment>
<dbReference type="Pfam" id="PF00015">
    <property type="entry name" value="MCPsignal"/>
    <property type="match status" value="1"/>
</dbReference>
<organism evidence="15 16">
    <name type="scientific">Izhakiella capsodis</name>
    <dbReference type="NCBI Taxonomy" id="1367852"/>
    <lineage>
        <taxon>Bacteria</taxon>
        <taxon>Pseudomonadati</taxon>
        <taxon>Pseudomonadota</taxon>
        <taxon>Gammaproteobacteria</taxon>
        <taxon>Enterobacterales</taxon>
        <taxon>Erwiniaceae</taxon>
        <taxon>Izhakiella</taxon>
    </lineage>
</organism>
<evidence type="ECO:0000259" key="13">
    <source>
        <dbReference type="PROSITE" id="PS50111"/>
    </source>
</evidence>
<dbReference type="InterPro" id="IPR003122">
    <property type="entry name" value="Tar_rcpt_lig-bd"/>
</dbReference>
<evidence type="ECO:0000256" key="3">
    <source>
        <dbReference type="ARBA" id="ARBA00022481"/>
    </source>
</evidence>
<dbReference type="AlphaFoldDB" id="A0A1I4UVD8"/>
<evidence type="ECO:0000256" key="6">
    <source>
        <dbReference type="ARBA" id="ARBA00022692"/>
    </source>
</evidence>
<keyword evidence="5" id="KW-0997">Cell inner membrane</keyword>
<dbReference type="SUPFAM" id="SSF47170">
    <property type="entry name" value="Aspartate receptor, ligand-binding domain"/>
    <property type="match status" value="1"/>
</dbReference>
<dbReference type="EMBL" id="FOVC01000001">
    <property type="protein sequence ID" value="SFM92987.1"/>
    <property type="molecule type" value="Genomic_DNA"/>
</dbReference>
<keyword evidence="8 12" id="KW-0472">Membrane</keyword>
<dbReference type="CDD" id="cd11386">
    <property type="entry name" value="MCP_signal"/>
    <property type="match status" value="1"/>
</dbReference>
<keyword evidence="7 12" id="KW-1133">Transmembrane helix</keyword>
<dbReference type="STRING" id="1367852.SAMN05216516_101385"/>
<dbReference type="InterPro" id="IPR035440">
    <property type="entry name" value="4HB_MCP_dom_sf"/>
</dbReference>
<keyword evidence="3" id="KW-0488">Methylation</keyword>
<name>A0A1I4UVD8_9GAMM</name>
<evidence type="ECO:0000256" key="10">
    <source>
        <dbReference type="ARBA" id="ARBA00029447"/>
    </source>
</evidence>
<dbReference type="CDD" id="cd19407">
    <property type="entry name" value="Tar_Tsr_sensor"/>
    <property type="match status" value="1"/>
</dbReference>
<dbReference type="GO" id="GO:0005886">
    <property type="term" value="C:plasma membrane"/>
    <property type="evidence" value="ECO:0007669"/>
    <property type="project" value="UniProtKB-SubCell"/>
</dbReference>
<dbReference type="InterPro" id="IPR004090">
    <property type="entry name" value="Chemotax_Me-accpt_rcpt"/>
</dbReference>
<dbReference type="PROSITE" id="PS50111">
    <property type="entry name" value="CHEMOTAXIS_TRANSDUC_2"/>
    <property type="match status" value="1"/>
</dbReference>
<dbReference type="CDD" id="cd06225">
    <property type="entry name" value="HAMP"/>
    <property type="match status" value="1"/>
</dbReference>
<evidence type="ECO:0000313" key="15">
    <source>
        <dbReference type="EMBL" id="SFM92987.1"/>
    </source>
</evidence>
<evidence type="ECO:0000259" key="14">
    <source>
        <dbReference type="PROSITE" id="PS50885"/>
    </source>
</evidence>
<keyword evidence="16" id="KW-1185">Reference proteome</keyword>
<dbReference type="Gene3D" id="1.10.287.950">
    <property type="entry name" value="Methyl-accepting chemotaxis protein"/>
    <property type="match status" value="1"/>
</dbReference>
<dbReference type="InterPro" id="IPR003660">
    <property type="entry name" value="HAMP_dom"/>
</dbReference>
<reference evidence="16" key="1">
    <citation type="submission" date="2016-10" db="EMBL/GenBank/DDBJ databases">
        <authorList>
            <person name="Varghese N."/>
            <person name="Submissions S."/>
        </authorList>
    </citation>
    <scope>NUCLEOTIDE SEQUENCE [LARGE SCALE GENOMIC DNA]</scope>
    <source>
        <strain evidence="16">N6PO6</strain>
    </source>
</reference>
<evidence type="ECO:0000256" key="8">
    <source>
        <dbReference type="ARBA" id="ARBA00023136"/>
    </source>
</evidence>
<dbReference type="FunFam" id="1.10.287.950:FF:000001">
    <property type="entry name" value="Methyl-accepting chemotaxis sensory transducer"/>
    <property type="match status" value="1"/>
</dbReference>